<evidence type="ECO:0000313" key="1">
    <source>
        <dbReference type="EMBL" id="EKM75716.1"/>
    </source>
</evidence>
<sequence length="59" mass="6659">MLRASNIHLSTKCKFTTNLLFMNLQTRCFAKVPERLFIWTDGRSGTLWAQGGRNGLSLG</sequence>
<name>K5WKA1_AGABU</name>
<organism evidence="1 2">
    <name type="scientific">Agaricus bisporus var. burnettii (strain JB137-S8 / ATCC MYA-4627 / FGSC 10392)</name>
    <name type="common">White button mushroom</name>
    <dbReference type="NCBI Taxonomy" id="597362"/>
    <lineage>
        <taxon>Eukaryota</taxon>
        <taxon>Fungi</taxon>
        <taxon>Dikarya</taxon>
        <taxon>Basidiomycota</taxon>
        <taxon>Agaricomycotina</taxon>
        <taxon>Agaricomycetes</taxon>
        <taxon>Agaricomycetidae</taxon>
        <taxon>Agaricales</taxon>
        <taxon>Agaricineae</taxon>
        <taxon>Agaricaceae</taxon>
        <taxon>Agaricus</taxon>
    </lineage>
</organism>
<keyword evidence="2" id="KW-1185">Reference proteome</keyword>
<dbReference type="AlphaFoldDB" id="K5WKA1"/>
<protein>
    <submittedName>
        <fullName evidence="1">Uncharacterized protein</fullName>
    </submittedName>
</protein>
<dbReference type="EMBL" id="JH971409">
    <property type="protein sequence ID" value="EKM75716.1"/>
    <property type="molecule type" value="Genomic_DNA"/>
</dbReference>
<gene>
    <name evidence="1" type="ORF">AGABI1DRAFT_116195</name>
</gene>
<dbReference type="KEGG" id="abp:AGABI1DRAFT116195"/>
<accession>K5WKA1</accession>
<dbReference type="GeneID" id="18825005"/>
<dbReference type="RefSeq" id="XP_007333625.1">
    <property type="nucleotide sequence ID" value="XM_007333563.1"/>
</dbReference>
<dbReference type="Proteomes" id="UP000008493">
    <property type="component" value="Unassembled WGS sequence"/>
</dbReference>
<dbReference type="OMA" id="TRCFAKV"/>
<reference evidence="2" key="1">
    <citation type="journal article" date="2012" name="Proc. Natl. Acad. Sci. U.S.A.">
        <title>Genome sequence of the button mushroom Agaricus bisporus reveals mechanisms governing adaptation to a humic-rich ecological niche.</title>
        <authorList>
            <person name="Morin E."/>
            <person name="Kohler A."/>
            <person name="Baker A.R."/>
            <person name="Foulongne-Oriol M."/>
            <person name="Lombard V."/>
            <person name="Nagy L.G."/>
            <person name="Ohm R.A."/>
            <person name="Patyshakuliyeva A."/>
            <person name="Brun A."/>
            <person name="Aerts A.L."/>
            <person name="Bailey A.M."/>
            <person name="Billette C."/>
            <person name="Coutinho P.M."/>
            <person name="Deakin G."/>
            <person name="Doddapaneni H."/>
            <person name="Floudas D."/>
            <person name="Grimwood J."/>
            <person name="Hilden K."/>
            <person name="Kuees U."/>
            <person name="LaButti K.M."/>
            <person name="Lapidus A."/>
            <person name="Lindquist E.A."/>
            <person name="Lucas S.M."/>
            <person name="Murat C."/>
            <person name="Riley R.W."/>
            <person name="Salamov A.A."/>
            <person name="Schmutz J."/>
            <person name="Subramanian V."/>
            <person name="Woesten H.A.B."/>
            <person name="Xu J."/>
            <person name="Eastwood D.C."/>
            <person name="Foster G.D."/>
            <person name="Sonnenberg A.S."/>
            <person name="Cullen D."/>
            <person name="de Vries R.P."/>
            <person name="Lundell T."/>
            <person name="Hibbett D.S."/>
            <person name="Henrissat B."/>
            <person name="Burton K.S."/>
            <person name="Kerrigan R.W."/>
            <person name="Challen M.P."/>
            <person name="Grigoriev I.V."/>
            <person name="Martin F."/>
        </authorList>
    </citation>
    <scope>NUCLEOTIDE SEQUENCE [LARGE SCALE GENOMIC DNA]</scope>
    <source>
        <strain evidence="2">JB137-S8 / ATCC MYA-4627 / FGSC 10392</strain>
    </source>
</reference>
<dbReference type="HOGENOM" id="CLU_2960183_0_0_1"/>
<dbReference type="InParanoid" id="K5WKA1"/>
<proteinExistence type="predicted"/>
<evidence type="ECO:0000313" key="2">
    <source>
        <dbReference type="Proteomes" id="UP000008493"/>
    </source>
</evidence>